<evidence type="ECO:0000313" key="2">
    <source>
        <dbReference type="EMBL" id="GKV25194.1"/>
    </source>
</evidence>
<feature type="compositionally biased region" description="Basic residues" evidence="1">
    <location>
        <begin position="23"/>
        <end position="37"/>
    </location>
</feature>
<evidence type="ECO:0000313" key="3">
    <source>
        <dbReference type="Proteomes" id="UP001054252"/>
    </source>
</evidence>
<proteinExistence type="predicted"/>
<name>A0AAV5KKS1_9ROSI</name>
<comment type="caution">
    <text evidence="2">The sequence shown here is derived from an EMBL/GenBank/DDBJ whole genome shotgun (WGS) entry which is preliminary data.</text>
</comment>
<accession>A0AAV5KKS1</accession>
<evidence type="ECO:0000256" key="1">
    <source>
        <dbReference type="SAM" id="MobiDB-lite"/>
    </source>
</evidence>
<sequence>MQERKPIEGSKTLLNQDRERRPARSRSRTKPGHRSSGYRKVWQERGKGENWARIEYNIKLEEYAWLKGCYVGTVHSVEMVRNLQEKFYMEGYFSYRIRAMGGKMVLLDCEDKEELKDLVEMASDWLSQWFEDVCPWTPEAIANERFVWIKCQGAPLNVWGPKFFENMACSWGKFICLDDTTSKRMRFDIARFLISTPIKNTISVLRQIKINGIIYNVKFSEEEFTNSFFSLKQDFLLSFQSDSEEHEVWSTESEWEKLEVHIVEDNVEANGSSTQEEDDDVADG</sequence>
<dbReference type="AlphaFoldDB" id="A0AAV5KKS1"/>
<dbReference type="PANTHER" id="PTHR34427:SF5">
    <property type="entry name" value="DUF4283 DOMAIN-CONTAINING PROTEIN"/>
    <property type="match status" value="1"/>
</dbReference>
<evidence type="ECO:0008006" key="4">
    <source>
        <dbReference type="Google" id="ProtNLM"/>
    </source>
</evidence>
<protein>
    <recommendedName>
        <fullName evidence="4">DUF4283 domain-containing protein</fullName>
    </recommendedName>
</protein>
<organism evidence="2 3">
    <name type="scientific">Rubroshorea leprosula</name>
    <dbReference type="NCBI Taxonomy" id="152421"/>
    <lineage>
        <taxon>Eukaryota</taxon>
        <taxon>Viridiplantae</taxon>
        <taxon>Streptophyta</taxon>
        <taxon>Embryophyta</taxon>
        <taxon>Tracheophyta</taxon>
        <taxon>Spermatophyta</taxon>
        <taxon>Magnoliopsida</taxon>
        <taxon>eudicotyledons</taxon>
        <taxon>Gunneridae</taxon>
        <taxon>Pentapetalae</taxon>
        <taxon>rosids</taxon>
        <taxon>malvids</taxon>
        <taxon>Malvales</taxon>
        <taxon>Dipterocarpaceae</taxon>
        <taxon>Rubroshorea</taxon>
    </lineage>
</organism>
<feature type="region of interest" description="Disordered" evidence="1">
    <location>
        <begin position="1"/>
        <end position="39"/>
    </location>
</feature>
<gene>
    <name evidence="2" type="ORF">SLEP1_g34664</name>
</gene>
<dbReference type="PANTHER" id="PTHR34427">
    <property type="entry name" value="DUF4283 DOMAIN PROTEIN"/>
    <property type="match status" value="1"/>
</dbReference>
<reference evidence="2 3" key="1">
    <citation type="journal article" date="2021" name="Commun. Biol.">
        <title>The genome of Shorea leprosula (Dipterocarpaceae) highlights the ecological relevance of drought in aseasonal tropical rainforests.</title>
        <authorList>
            <person name="Ng K.K.S."/>
            <person name="Kobayashi M.J."/>
            <person name="Fawcett J.A."/>
            <person name="Hatakeyama M."/>
            <person name="Paape T."/>
            <person name="Ng C.H."/>
            <person name="Ang C.C."/>
            <person name="Tnah L.H."/>
            <person name="Lee C.T."/>
            <person name="Nishiyama T."/>
            <person name="Sese J."/>
            <person name="O'Brien M.J."/>
            <person name="Copetti D."/>
            <person name="Mohd Noor M.I."/>
            <person name="Ong R.C."/>
            <person name="Putra M."/>
            <person name="Sireger I.Z."/>
            <person name="Indrioko S."/>
            <person name="Kosugi Y."/>
            <person name="Izuno A."/>
            <person name="Isagi Y."/>
            <person name="Lee S.L."/>
            <person name="Shimizu K.K."/>
        </authorList>
    </citation>
    <scope>NUCLEOTIDE SEQUENCE [LARGE SCALE GENOMIC DNA]</scope>
    <source>
        <strain evidence="2">214</strain>
    </source>
</reference>
<dbReference type="Proteomes" id="UP001054252">
    <property type="component" value="Unassembled WGS sequence"/>
</dbReference>
<dbReference type="EMBL" id="BPVZ01000068">
    <property type="protein sequence ID" value="GKV25194.1"/>
    <property type="molecule type" value="Genomic_DNA"/>
</dbReference>
<keyword evidence="3" id="KW-1185">Reference proteome</keyword>